<evidence type="ECO:0000313" key="1">
    <source>
        <dbReference type="EMBL" id="SVD94783.1"/>
    </source>
</evidence>
<name>A0A382ZH93_9ZZZZ</name>
<reference evidence="1" key="1">
    <citation type="submission" date="2018-05" db="EMBL/GenBank/DDBJ databases">
        <authorList>
            <person name="Lanie J.A."/>
            <person name="Ng W.-L."/>
            <person name="Kazmierczak K.M."/>
            <person name="Andrzejewski T.M."/>
            <person name="Davidsen T.M."/>
            <person name="Wayne K.J."/>
            <person name="Tettelin H."/>
            <person name="Glass J.I."/>
            <person name="Rusch D."/>
            <person name="Podicherti R."/>
            <person name="Tsui H.-C.T."/>
            <person name="Winkler M.E."/>
        </authorList>
    </citation>
    <scope>NUCLEOTIDE SEQUENCE</scope>
</reference>
<dbReference type="EMBL" id="UINC01183841">
    <property type="protein sequence ID" value="SVD94783.1"/>
    <property type="molecule type" value="Genomic_DNA"/>
</dbReference>
<proteinExistence type="predicted"/>
<protein>
    <submittedName>
        <fullName evidence="1">Uncharacterized protein</fullName>
    </submittedName>
</protein>
<feature type="non-terminal residue" evidence="1">
    <location>
        <position position="1"/>
    </location>
</feature>
<gene>
    <name evidence="1" type="ORF">METZ01_LOCUS447637</name>
</gene>
<sequence>NTSPDTATGGTTKARIFQEATLNWGGIPYAMCVKFVAGEYITPYAESGGNVFFSAWGVLCDA</sequence>
<accession>A0A382ZH93</accession>
<dbReference type="AlphaFoldDB" id="A0A382ZH93"/>
<organism evidence="1">
    <name type="scientific">marine metagenome</name>
    <dbReference type="NCBI Taxonomy" id="408172"/>
    <lineage>
        <taxon>unclassified sequences</taxon>
        <taxon>metagenomes</taxon>
        <taxon>ecological metagenomes</taxon>
    </lineage>
</organism>